<dbReference type="Proteomes" id="UP000054279">
    <property type="component" value="Unassembled WGS sequence"/>
</dbReference>
<dbReference type="EMBL" id="KN837099">
    <property type="protein sequence ID" value="KIJ47955.1"/>
    <property type="molecule type" value="Genomic_DNA"/>
</dbReference>
<evidence type="ECO:0000313" key="3">
    <source>
        <dbReference type="Proteomes" id="UP000054279"/>
    </source>
</evidence>
<sequence>MAVSDADVLKLNVSLNHPGVTPLKHARIIPTVPNVLIGAHAIPAAPLVPRDRERATPDPMSVVKAVISRRPLLRLIDGRENVNVVVELAILGGKTRHRSYAELRVSRVYISTRQSIHGAVRPSCALSIRTNSNNDERAPNKPYRDPVGCGIVCFRGCMWVRKVSNDLRSNFVKTSRIARYTEGRGERRKLHQARDTIKGEKESGHAKKGRGPDTGPQGTRAQASGRAEADKNAERRVGKRKKCHAETAESRLASGFLDSGEEPWEGSTGEWDGGESLSFSVNLAAGEPTRLRTPVAANHTPPAQP</sequence>
<name>A0A0C9W4S2_SPHS4</name>
<protein>
    <submittedName>
        <fullName evidence="2">Uncharacterized protein</fullName>
    </submittedName>
</protein>
<accession>A0A0C9W4S2</accession>
<feature type="region of interest" description="Disordered" evidence="1">
    <location>
        <begin position="183"/>
        <end position="305"/>
    </location>
</feature>
<organism evidence="2 3">
    <name type="scientific">Sphaerobolus stellatus (strain SS14)</name>
    <dbReference type="NCBI Taxonomy" id="990650"/>
    <lineage>
        <taxon>Eukaryota</taxon>
        <taxon>Fungi</taxon>
        <taxon>Dikarya</taxon>
        <taxon>Basidiomycota</taxon>
        <taxon>Agaricomycotina</taxon>
        <taxon>Agaricomycetes</taxon>
        <taxon>Phallomycetidae</taxon>
        <taxon>Geastrales</taxon>
        <taxon>Sphaerobolaceae</taxon>
        <taxon>Sphaerobolus</taxon>
    </lineage>
</organism>
<evidence type="ECO:0000313" key="2">
    <source>
        <dbReference type="EMBL" id="KIJ47955.1"/>
    </source>
</evidence>
<dbReference type="AlphaFoldDB" id="A0A0C9W4S2"/>
<feature type="compositionally biased region" description="Basic and acidic residues" evidence="1">
    <location>
        <begin position="192"/>
        <end position="205"/>
    </location>
</feature>
<reference evidence="2 3" key="1">
    <citation type="submission" date="2014-06" db="EMBL/GenBank/DDBJ databases">
        <title>Evolutionary Origins and Diversification of the Mycorrhizal Mutualists.</title>
        <authorList>
            <consortium name="DOE Joint Genome Institute"/>
            <consortium name="Mycorrhizal Genomics Consortium"/>
            <person name="Kohler A."/>
            <person name="Kuo A."/>
            <person name="Nagy L.G."/>
            <person name="Floudas D."/>
            <person name="Copeland A."/>
            <person name="Barry K.W."/>
            <person name="Cichocki N."/>
            <person name="Veneault-Fourrey C."/>
            <person name="LaButti K."/>
            <person name="Lindquist E.A."/>
            <person name="Lipzen A."/>
            <person name="Lundell T."/>
            <person name="Morin E."/>
            <person name="Murat C."/>
            <person name="Riley R."/>
            <person name="Ohm R."/>
            <person name="Sun H."/>
            <person name="Tunlid A."/>
            <person name="Henrissat B."/>
            <person name="Grigoriev I.V."/>
            <person name="Hibbett D.S."/>
            <person name="Martin F."/>
        </authorList>
    </citation>
    <scope>NUCLEOTIDE SEQUENCE [LARGE SCALE GENOMIC DNA]</scope>
    <source>
        <strain evidence="2 3">SS14</strain>
    </source>
</reference>
<gene>
    <name evidence="2" type="ORF">M422DRAFT_777899</name>
</gene>
<dbReference type="HOGENOM" id="CLU_912668_0_0_1"/>
<feature type="compositionally biased region" description="Basic and acidic residues" evidence="1">
    <location>
        <begin position="227"/>
        <end position="236"/>
    </location>
</feature>
<proteinExistence type="predicted"/>
<evidence type="ECO:0000256" key="1">
    <source>
        <dbReference type="SAM" id="MobiDB-lite"/>
    </source>
</evidence>
<keyword evidence="3" id="KW-1185">Reference proteome</keyword>